<evidence type="ECO:0000256" key="2">
    <source>
        <dbReference type="ARBA" id="ARBA00005623"/>
    </source>
</evidence>
<dbReference type="InterPro" id="IPR018969">
    <property type="entry name" value="Xul5P/Fru6P_PKetolase_C"/>
</dbReference>
<evidence type="ECO:0000256" key="3">
    <source>
        <dbReference type="ARBA" id="ARBA00023052"/>
    </source>
</evidence>
<comment type="caution">
    <text evidence="7">The sequence shown here is derived from an EMBL/GenBank/DDBJ whole genome shotgun (WGS) entry which is preliminary data.</text>
</comment>
<name>A0ABT7S2M9_9LACO</name>
<keyword evidence="3" id="KW-0786">Thiamine pyrophosphate</keyword>
<dbReference type="PIRSF" id="PIRSF017245">
    <property type="entry name" value="Phosphoketolase"/>
    <property type="match status" value="1"/>
</dbReference>
<dbReference type="PANTHER" id="PTHR31273">
    <property type="entry name" value="PHOSPHOKETOLASE-RELATED"/>
    <property type="match status" value="1"/>
</dbReference>
<sequence length="822" mass="93184">MADFDSKEYLELVDKWWRATNYLSAGMIFLKSNPLFSVTNTPIQAEDVKVKPIGHWGTISGQTFLYAHANRLINKYDLNMFYVGGPGHGGQVMVTNAYLDGEYTKDYPEITQDLAGMSRLFKRFSFPGGIGSHMTAQTPGSLHEGGELGYSLSHAFGAVLDNPDQIAFAVVGDGEAETGPSMTSWHSTKFLNAKNDGAVLPILDLNGFKISNPTIFSRMSDEEITKFFEGLGYSPRFIENDDIHDYTAYHELAAKVLDQAIEDIQAIQKDARENGKYQDGTIPAWPVIIARLPKGWGGPTHDENGDPIENSFRAHQVPLPLAQNDLKTLPEFESWMTSYKPEELFNTDGSLKDEIKAIAPKGDKRMSANPITNGGADRSNLKLPNWRDFANDINDQTRGKEFSDSKRNMDMSTLSNYLGAVSKLNPTRFRFFGPDETMSNRLWGLFEETPRQWMKKIKEPQDELLSPAGRIIDSQLSEHQAEGWLEGYTLTGRVGIFASYESFLRVVDTMITQHFKWLRQAAEQTWRNDYPSLNLIATSTAFQQDHNGYTHQDPGLLTHLAEKKSNFIREYLPADGNTLLAVQARAFSERQKVNLLIASKQPRQQWFTTDEADVLANEGLKIIDWASTAPSGDVDITFASAGTEPTVETLAALWLINQAFPEVKFRYVNVVELLRLQKKSEPNMNDERELSDEEFNKFFQPETPVIFGFHAYEDLIESFFFERKFEGDVYVHGYREDGDITTTYDMRVYSHLDRFHQAKEAAEILSANGKIDQAAADTFIAKMDETLAKHFEVTRNEGRDIEEFTDWKWSALKQDKVRLHHE</sequence>
<dbReference type="Gene3D" id="3.40.50.970">
    <property type="match status" value="2"/>
</dbReference>
<feature type="domain" description="Xylulose 5-phosphate/Fructose 6-phosphate phosphoketolase C-terminal" evidence="5">
    <location>
        <begin position="600"/>
        <end position="809"/>
    </location>
</feature>
<comment type="similarity">
    <text evidence="2">Belongs to the XFP family.</text>
</comment>
<keyword evidence="8" id="KW-1185">Reference proteome</keyword>
<dbReference type="InterPro" id="IPR009014">
    <property type="entry name" value="Transketo_C/PFOR_II"/>
</dbReference>
<dbReference type="Proteomes" id="UP001242903">
    <property type="component" value="Unassembled WGS sequence"/>
</dbReference>
<dbReference type="Pfam" id="PF09364">
    <property type="entry name" value="XFP_N"/>
    <property type="match status" value="1"/>
</dbReference>
<evidence type="ECO:0000256" key="4">
    <source>
        <dbReference type="ARBA" id="ARBA00023239"/>
    </source>
</evidence>
<comment type="cofactor">
    <cofactor evidence="1">
        <name>thiamine diphosphate</name>
        <dbReference type="ChEBI" id="CHEBI:58937"/>
    </cofactor>
</comment>
<evidence type="ECO:0000259" key="5">
    <source>
        <dbReference type="Pfam" id="PF09363"/>
    </source>
</evidence>
<accession>A0ABT7S2M9</accession>
<gene>
    <name evidence="7" type="ORF">QUE93_09420</name>
</gene>
<proteinExistence type="inferred from homology"/>
<dbReference type="InterPro" id="IPR029061">
    <property type="entry name" value="THDP-binding"/>
</dbReference>
<organism evidence="7 8">
    <name type="scientific">Leuconostoc falkenbergense</name>
    <dbReference type="NCBI Taxonomy" id="2766470"/>
    <lineage>
        <taxon>Bacteria</taxon>
        <taxon>Bacillati</taxon>
        <taxon>Bacillota</taxon>
        <taxon>Bacilli</taxon>
        <taxon>Lactobacillales</taxon>
        <taxon>Lactobacillaceae</taxon>
        <taxon>Leuconostoc</taxon>
    </lineage>
</organism>
<dbReference type="EMBL" id="JAUCAQ010000023">
    <property type="protein sequence ID" value="MDM7647232.1"/>
    <property type="molecule type" value="Genomic_DNA"/>
</dbReference>
<dbReference type="InterPro" id="IPR018970">
    <property type="entry name" value="Xul5P/Fru6P_PKetolase_N"/>
</dbReference>
<dbReference type="RefSeq" id="WP_289457027.1">
    <property type="nucleotide sequence ID" value="NZ_JAUCAQ010000023.1"/>
</dbReference>
<dbReference type="SUPFAM" id="SSF52518">
    <property type="entry name" value="Thiamin diphosphate-binding fold (THDP-binding)"/>
    <property type="match status" value="2"/>
</dbReference>
<dbReference type="InterPro" id="IPR019789">
    <property type="entry name" value="Xul5P/Fru6P_PKetolase_ThDP_BS"/>
</dbReference>
<evidence type="ECO:0000259" key="6">
    <source>
        <dbReference type="Pfam" id="PF09364"/>
    </source>
</evidence>
<keyword evidence="4" id="KW-0456">Lyase</keyword>
<evidence type="ECO:0000256" key="1">
    <source>
        <dbReference type="ARBA" id="ARBA00001964"/>
    </source>
</evidence>
<dbReference type="Pfam" id="PF03894">
    <property type="entry name" value="XFP"/>
    <property type="match status" value="1"/>
</dbReference>
<dbReference type="NCBIfam" id="NF003619">
    <property type="entry name" value="PRK05261.1-4"/>
    <property type="match status" value="1"/>
</dbReference>
<dbReference type="PANTHER" id="PTHR31273:SF1">
    <property type="entry name" value="PHOSPHOKETOLASE-RELATED"/>
    <property type="match status" value="1"/>
</dbReference>
<dbReference type="InterPro" id="IPR019790">
    <property type="entry name" value="Xul5P/Fru6P_PKetolase_CS"/>
</dbReference>
<dbReference type="Pfam" id="PF09363">
    <property type="entry name" value="XFP_C"/>
    <property type="match status" value="1"/>
</dbReference>
<dbReference type="InterPro" id="IPR005593">
    <property type="entry name" value="Xul5P/Fru6P_PKetolase"/>
</dbReference>
<feature type="domain" description="Xylulose 5-phosphate/Fructose 6-phosphate phosphoketolase N-terminal" evidence="6">
    <location>
        <begin position="6"/>
        <end position="376"/>
    </location>
</feature>
<evidence type="ECO:0000313" key="7">
    <source>
        <dbReference type="EMBL" id="MDM7647232.1"/>
    </source>
</evidence>
<evidence type="ECO:0000313" key="8">
    <source>
        <dbReference type="Proteomes" id="UP001242903"/>
    </source>
</evidence>
<reference evidence="7 8" key="1">
    <citation type="submission" date="2023-06" db="EMBL/GenBank/DDBJ databases">
        <title>Draft Genome Sequences of lactic acid bacteria strains isolated from fermented milk products.</title>
        <authorList>
            <person name="Elcheninov A.G."/>
            <person name="Klyukina A."/>
            <person name="Zayulina K.S."/>
            <person name="Gavirova L.A."/>
            <person name="Shcherbakova P.A."/>
            <person name="Shestakov A.I."/>
            <person name="Kublanov I.V."/>
            <person name="Kochetkova T.V."/>
        </authorList>
    </citation>
    <scope>NUCLEOTIDE SEQUENCE [LARGE SCALE GENOMIC DNA]</scope>
    <source>
        <strain evidence="7 8">TOM.81</strain>
    </source>
</reference>
<dbReference type="Gene3D" id="3.40.50.920">
    <property type="match status" value="1"/>
</dbReference>
<dbReference type="PROSITE" id="PS60003">
    <property type="entry name" value="PHOSPHOKETOLASE_2"/>
    <property type="match status" value="1"/>
</dbReference>
<dbReference type="NCBIfam" id="NF003618">
    <property type="entry name" value="PRK05261.1-3"/>
    <property type="match status" value="1"/>
</dbReference>
<dbReference type="PROSITE" id="PS60002">
    <property type="entry name" value="PHOSPHOKETOLASE_1"/>
    <property type="match status" value="1"/>
</dbReference>
<protein>
    <submittedName>
        <fullName evidence="7">Phosphoketolase family protein</fullName>
    </submittedName>
</protein>